<sequence>MPSAVLIVAQVASRYRWTVCALRFFATVINYMDRQILGLLAAMLHAAVGSVTGFTTASDLFPRRAIGASPSRSCTCSRRR</sequence>
<protein>
    <submittedName>
        <fullName evidence="2">Major facilitator transporter</fullName>
    </submittedName>
</protein>
<dbReference type="Proteomes" id="UP000055019">
    <property type="component" value="Unassembled WGS sequence"/>
</dbReference>
<keyword evidence="1" id="KW-0472">Membrane</keyword>
<accession>A0A158ISR1</accession>
<keyword evidence="1" id="KW-0812">Transmembrane</keyword>
<dbReference type="AlphaFoldDB" id="A0A158ISR1"/>
<proteinExistence type="predicted"/>
<evidence type="ECO:0000313" key="3">
    <source>
        <dbReference type="Proteomes" id="UP000055019"/>
    </source>
</evidence>
<keyword evidence="1" id="KW-1133">Transmembrane helix</keyword>
<name>A0A158ISR1_9BURK</name>
<keyword evidence="3" id="KW-1185">Reference proteome</keyword>
<gene>
    <name evidence="2" type="ORF">AWB74_02870</name>
</gene>
<evidence type="ECO:0000313" key="2">
    <source>
        <dbReference type="EMBL" id="SAL59323.1"/>
    </source>
</evidence>
<reference evidence="2" key="1">
    <citation type="submission" date="2016-01" db="EMBL/GenBank/DDBJ databases">
        <authorList>
            <person name="Peeters C."/>
        </authorList>
    </citation>
    <scope>NUCLEOTIDE SEQUENCE [LARGE SCALE GENOMIC DNA]</scope>
    <source>
        <strain evidence="2">LMG 29317</strain>
    </source>
</reference>
<organism evidence="2 3">
    <name type="scientific">Caballeronia arvi</name>
    <dbReference type="NCBI Taxonomy" id="1777135"/>
    <lineage>
        <taxon>Bacteria</taxon>
        <taxon>Pseudomonadati</taxon>
        <taxon>Pseudomonadota</taxon>
        <taxon>Betaproteobacteria</taxon>
        <taxon>Burkholderiales</taxon>
        <taxon>Burkholderiaceae</taxon>
        <taxon>Caballeronia</taxon>
    </lineage>
</organism>
<comment type="caution">
    <text evidence="2">The sequence shown here is derived from an EMBL/GenBank/DDBJ whole genome shotgun (WGS) entry which is preliminary data.</text>
</comment>
<dbReference type="EMBL" id="FCOM02000010">
    <property type="protein sequence ID" value="SAL59323.1"/>
    <property type="molecule type" value="Genomic_DNA"/>
</dbReference>
<evidence type="ECO:0000256" key="1">
    <source>
        <dbReference type="SAM" id="Phobius"/>
    </source>
</evidence>
<feature type="transmembrane region" description="Helical" evidence="1">
    <location>
        <begin position="37"/>
        <end position="57"/>
    </location>
</feature>